<accession>A0ACC0ZID1</accession>
<dbReference type="Proteomes" id="UP001163603">
    <property type="component" value="Chromosome 1"/>
</dbReference>
<name>A0ACC0ZID1_9ROSI</name>
<gene>
    <name evidence="1" type="ORF">Pint_03527</name>
</gene>
<dbReference type="EMBL" id="CM047736">
    <property type="protein sequence ID" value="KAJ0051782.1"/>
    <property type="molecule type" value="Genomic_DNA"/>
</dbReference>
<comment type="caution">
    <text evidence="1">The sequence shown here is derived from an EMBL/GenBank/DDBJ whole genome shotgun (WGS) entry which is preliminary data.</text>
</comment>
<proteinExistence type="predicted"/>
<sequence>MELPVGYRFKPFEDELVKYYLLARVTGNPMPWNPIIECDLYDVKTPGEIFDEASNQKVWYCFTRLKKRGKRVFRRAGGGTWHGQSSAFKILDRDNNFQVIGEKKTFTFDMKNEVKKCNKWIMHEFSLVGEYEGCDLVLCKIKKEALKDDGSVSQTCWQEQEANTNNNNQVEEALQNMEAFLMNDNEEAMQRDGRLLTNGNEEAMQRDGRLLMNEYLRLITDGGIRTNDGVDKASDNNADAVQYNSGFSQ</sequence>
<reference evidence="2" key="1">
    <citation type="journal article" date="2023" name="G3 (Bethesda)">
        <title>Genome assembly and association tests identify interacting loci associated with vigor, precocity, and sex in interspecific pistachio rootstocks.</title>
        <authorList>
            <person name="Palmer W."/>
            <person name="Jacygrad E."/>
            <person name="Sagayaradj S."/>
            <person name="Cavanaugh K."/>
            <person name="Han R."/>
            <person name="Bertier L."/>
            <person name="Beede B."/>
            <person name="Kafkas S."/>
            <person name="Golino D."/>
            <person name="Preece J."/>
            <person name="Michelmore R."/>
        </authorList>
    </citation>
    <scope>NUCLEOTIDE SEQUENCE [LARGE SCALE GENOMIC DNA]</scope>
</reference>
<keyword evidence="2" id="KW-1185">Reference proteome</keyword>
<evidence type="ECO:0000313" key="2">
    <source>
        <dbReference type="Proteomes" id="UP001163603"/>
    </source>
</evidence>
<protein>
    <submittedName>
        <fullName evidence="1">Uncharacterized protein</fullName>
    </submittedName>
</protein>
<evidence type="ECO:0000313" key="1">
    <source>
        <dbReference type="EMBL" id="KAJ0051782.1"/>
    </source>
</evidence>
<organism evidence="1 2">
    <name type="scientific">Pistacia integerrima</name>
    <dbReference type="NCBI Taxonomy" id="434235"/>
    <lineage>
        <taxon>Eukaryota</taxon>
        <taxon>Viridiplantae</taxon>
        <taxon>Streptophyta</taxon>
        <taxon>Embryophyta</taxon>
        <taxon>Tracheophyta</taxon>
        <taxon>Spermatophyta</taxon>
        <taxon>Magnoliopsida</taxon>
        <taxon>eudicotyledons</taxon>
        <taxon>Gunneridae</taxon>
        <taxon>Pentapetalae</taxon>
        <taxon>rosids</taxon>
        <taxon>malvids</taxon>
        <taxon>Sapindales</taxon>
        <taxon>Anacardiaceae</taxon>
        <taxon>Pistacia</taxon>
    </lineage>
</organism>